<dbReference type="RefSeq" id="WP_046573581.1">
    <property type="nucleotide sequence ID" value="NZ_CP010429.1"/>
</dbReference>
<sequence length="114" mass="12809">MNYKAITTLKKADADGRIPQHTLDQYVRSDLAFQLMKALTPTLSIDRVDQGTSSANPATSLMVDFTTELFILNPCQWQHLKDSLSAAVDALPMDQQRFIQRLIDEVETTQLSLP</sequence>
<keyword evidence="2" id="KW-1185">Reference proteome</keyword>
<dbReference type="EMBL" id="CP010429">
    <property type="protein sequence ID" value="AKD55099.1"/>
    <property type="molecule type" value="Genomic_DNA"/>
</dbReference>
<evidence type="ECO:0000313" key="1">
    <source>
        <dbReference type="EMBL" id="AKD55099.1"/>
    </source>
</evidence>
<reference evidence="1 2" key="1">
    <citation type="journal article" date="2014" name="Curr. Microbiol.">
        <title>Spirosoma radiotolerans sp. nov., a gamma-radiation-resistant bacterium isolated from gamma ray-irradiated soil.</title>
        <authorList>
            <person name="Lee J.J."/>
            <person name="Srinivasan S."/>
            <person name="Lim S."/>
            <person name="Joe M."/>
            <person name="Im S."/>
            <person name="Bae S.I."/>
            <person name="Park K.R."/>
            <person name="Han J.H."/>
            <person name="Park S.H."/>
            <person name="Joo B.M."/>
            <person name="Park S.J."/>
            <person name="Kim M.K."/>
        </authorList>
    </citation>
    <scope>NUCLEOTIDE SEQUENCE [LARGE SCALE GENOMIC DNA]</scope>
    <source>
        <strain evidence="1 2">DG5A</strain>
    </source>
</reference>
<proteinExistence type="predicted"/>
<accession>A0A0E3ZVK9</accession>
<dbReference type="OrthoDB" id="964971at2"/>
<gene>
    <name evidence="1" type="ORF">SD10_09460</name>
</gene>
<dbReference type="PATRIC" id="fig|1379870.5.peg.2060"/>
<dbReference type="HOGENOM" id="CLU_2119585_0_0_10"/>
<dbReference type="AlphaFoldDB" id="A0A0E3ZVK9"/>
<dbReference type="Proteomes" id="UP000033054">
    <property type="component" value="Chromosome"/>
</dbReference>
<evidence type="ECO:0000313" key="2">
    <source>
        <dbReference type="Proteomes" id="UP000033054"/>
    </source>
</evidence>
<dbReference type="KEGG" id="srd:SD10_09460"/>
<name>A0A0E3ZVK9_9BACT</name>
<organism evidence="1 2">
    <name type="scientific">Spirosoma radiotolerans</name>
    <dbReference type="NCBI Taxonomy" id="1379870"/>
    <lineage>
        <taxon>Bacteria</taxon>
        <taxon>Pseudomonadati</taxon>
        <taxon>Bacteroidota</taxon>
        <taxon>Cytophagia</taxon>
        <taxon>Cytophagales</taxon>
        <taxon>Cytophagaceae</taxon>
        <taxon>Spirosoma</taxon>
    </lineage>
</organism>
<protein>
    <submittedName>
        <fullName evidence="1">Uncharacterized protein</fullName>
    </submittedName>
</protein>